<dbReference type="AlphaFoldDB" id="A0A2N9HK46"/>
<evidence type="ECO:0000256" key="4">
    <source>
        <dbReference type="ARBA" id="ARBA00022989"/>
    </source>
</evidence>
<feature type="transmembrane region" description="Helical" evidence="8">
    <location>
        <begin position="215"/>
        <end position="245"/>
    </location>
</feature>
<feature type="domain" description="PGG" evidence="9">
    <location>
        <begin position="107"/>
        <end position="210"/>
    </location>
</feature>
<gene>
    <name evidence="10" type="ORF">FSB_LOCUS42438</name>
</gene>
<evidence type="ECO:0000256" key="3">
    <source>
        <dbReference type="ARBA" id="ARBA00022737"/>
    </source>
</evidence>
<keyword evidence="6 8" id="KW-0472">Membrane</keyword>
<name>A0A2N9HK46_FAGSY</name>
<keyword evidence="2 8" id="KW-0812">Transmembrane</keyword>
<protein>
    <recommendedName>
        <fullName evidence="9">PGG domain-containing protein</fullName>
    </recommendedName>
</protein>
<evidence type="ECO:0000256" key="6">
    <source>
        <dbReference type="ARBA" id="ARBA00023136"/>
    </source>
</evidence>
<sequence>MAAGLTKGNEQNNLPPTLEIVGATVGGNEQNNFAPTSETVGATVGGNEQNNFPRPPSATVGPIVGGSEQNNLPPPSATVVDVHESANPSRASKKMSKWLEYLRYQSNWIEEMPGALMVVATVISTITFQPAISPPGGVWQTDVTDPSQGSPFYQIFMFCNTISFTASLSVNFLLISGFRFKNRVCMALLTLAMCTTITFLALAYVSAIVLVFPQIIIMLIPIGVLAIITVVVLLIHTICFIAWLVKKIRKFILHKQR</sequence>
<comment type="subcellular location">
    <subcellularLocation>
        <location evidence="1">Membrane</location>
        <topology evidence="1">Multi-pass membrane protein</topology>
    </subcellularLocation>
</comment>
<evidence type="ECO:0000256" key="1">
    <source>
        <dbReference type="ARBA" id="ARBA00004141"/>
    </source>
</evidence>
<evidence type="ECO:0000256" key="7">
    <source>
        <dbReference type="SAM" id="MobiDB-lite"/>
    </source>
</evidence>
<feature type="region of interest" description="Disordered" evidence="7">
    <location>
        <begin position="26"/>
        <end position="56"/>
    </location>
</feature>
<evidence type="ECO:0000313" key="10">
    <source>
        <dbReference type="EMBL" id="SPD14556.1"/>
    </source>
</evidence>
<keyword evidence="5" id="KW-0040">ANK repeat</keyword>
<reference evidence="10" key="1">
    <citation type="submission" date="2018-02" db="EMBL/GenBank/DDBJ databases">
        <authorList>
            <person name="Cohen D.B."/>
            <person name="Kent A.D."/>
        </authorList>
    </citation>
    <scope>NUCLEOTIDE SEQUENCE</scope>
</reference>
<feature type="transmembrane region" description="Helical" evidence="8">
    <location>
        <begin position="186"/>
        <end position="209"/>
    </location>
</feature>
<feature type="transmembrane region" description="Helical" evidence="8">
    <location>
        <begin position="152"/>
        <end position="174"/>
    </location>
</feature>
<feature type="transmembrane region" description="Helical" evidence="8">
    <location>
        <begin position="112"/>
        <end position="132"/>
    </location>
</feature>
<evidence type="ECO:0000256" key="8">
    <source>
        <dbReference type="SAM" id="Phobius"/>
    </source>
</evidence>
<keyword evidence="4 8" id="KW-1133">Transmembrane helix</keyword>
<dbReference type="Pfam" id="PF13962">
    <property type="entry name" value="PGG"/>
    <property type="match status" value="1"/>
</dbReference>
<evidence type="ECO:0000256" key="2">
    <source>
        <dbReference type="ARBA" id="ARBA00022692"/>
    </source>
</evidence>
<organism evidence="10">
    <name type="scientific">Fagus sylvatica</name>
    <name type="common">Beechnut</name>
    <dbReference type="NCBI Taxonomy" id="28930"/>
    <lineage>
        <taxon>Eukaryota</taxon>
        <taxon>Viridiplantae</taxon>
        <taxon>Streptophyta</taxon>
        <taxon>Embryophyta</taxon>
        <taxon>Tracheophyta</taxon>
        <taxon>Spermatophyta</taxon>
        <taxon>Magnoliopsida</taxon>
        <taxon>eudicotyledons</taxon>
        <taxon>Gunneridae</taxon>
        <taxon>Pentapetalae</taxon>
        <taxon>rosids</taxon>
        <taxon>fabids</taxon>
        <taxon>Fagales</taxon>
        <taxon>Fagaceae</taxon>
        <taxon>Fagus</taxon>
    </lineage>
</organism>
<accession>A0A2N9HK46</accession>
<evidence type="ECO:0000256" key="5">
    <source>
        <dbReference type="ARBA" id="ARBA00023043"/>
    </source>
</evidence>
<dbReference type="PANTHER" id="PTHR24186:SF37">
    <property type="entry name" value="PGG DOMAIN-CONTAINING PROTEIN"/>
    <property type="match status" value="1"/>
</dbReference>
<dbReference type="PANTHER" id="PTHR24186">
    <property type="entry name" value="PROTEIN PHOSPHATASE 1 REGULATORY SUBUNIT"/>
    <property type="match status" value="1"/>
</dbReference>
<feature type="compositionally biased region" description="Polar residues" evidence="7">
    <location>
        <begin position="27"/>
        <end position="52"/>
    </location>
</feature>
<evidence type="ECO:0000259" key="9">
    <source>
        <dbReference type="Pfam" id="PF13962"/>
    </source>
</evidence>
<dbReference type="EMBL" id="OIVN01003953">
    <property type="protein sequence ID" value="SPD14556.1"/>
    <property type="molecule type" value="Genomic_DNA"/>
</dbReference>
<dbReference type="GO" id="GO:0005886">
    <property type="term" value="C:plasma membrane"/>
    <property type="evidence" value="ECO:0007669"/>
    <property type="project" value="TreeGrafter"/>
</dbReference>
<dbReference type="InterPro" id="IPR026961">
    <property type="entry name" value="PGG_dom"/>
</dbReference>
<keyword evidence="3" id="KW-0677">Repeat</keyword>
<proteinExistence type="predicted"/>